<keyword evidence="1" id="KW-0862">Zinc</keyword>
<feature type="domain" description="C2H2-type" evidence="3">
    <location>
        <begin position="243"/>
        <end position="272"/>
    </location>
</feature>
<evidence type="ECO:0000313" key="4">
    <source>
        <dbReference type="EMBL" id="KAK3340137.1"/>
    </source>
</evidence>
<dbReference type="GO" id="GO:0005737">
    <property type="term" value="C:cytoplasm"/>
    <property type="evidence" value="ECO:0007669"/>
    <property type="project" value="TreeGrafter"/>
</dbReference>
<reference evidence="4" key="2">
    <citation type="submission" date="2023-06" db="EMBL/GenBank/DDBJ databases">
        <authorList>
            <consortium name="Lawrence Berkeley National Laboratory"/>
            <person name="Haridas S."/>
            <person name="Hensen N."/>
            <person name="Bonometti L."/>
            <person name="Westerberg I."/>
            <person name="Brannstrom I.O."/>
            <person name="Guillou S."/>
            <person name="Cros-Aarteil S."/>
            <person name="Calhoun S."/>
            <person name="Kuo A."/>
            <person name="Mondo S."/>
            <person name="Pangilinan J."/>
            <person name="Riley R."/>
            <person name="Labutti K."/>
            <person name="Andreopoulos B."/>
            <person name="Lipzen A."/>
            <person name="Chen C."/>
            <person name="Yanf M."/>
            <person name="Daum C."/>
            <person name="Ng V."/>
            <person name="Clum A."/>
            <person name="Steindorff A."/>
            <person name="Ohm R."/>
            <person name="Martin F."/>
            <person name="Silar P."/>
            <person name="Natvig D."/>
            <person name="Lalanne C."/>
            <person name="Gautier V."/>
            <person name="Ament-Velasquez S.L."/>
            <person name="Kruys A."/>
            <person name="Hutchinson M.I."/>
            <person name="Powell A.J."/>
            <person name="Barry K."/>
            <person name="Miller A.N."/>
            <person name="Grigoriev I.V."/>
            <person name="Debuchy R."/>
            <person name="Gladieux P."/>
            <person name="Thoren M.H."/>
            <person name="Johannesson H."/>
        </authorList>
    </citation>
    <scope>NUCLEOTIDE SEQUENCE</scope>
    <source>
        <strain evidence="4">CBS 560.94</strain>
    </source>
</reference>
<dbReference type="SMART" id="SM00355">
    <property type="entry name" value="ZnF_C2H2"/>
    <property type="match status" value="2"/>
</dbReference>
<dbReference type="PANTHER" id="PTHR44029">
    <property type="entry name" value="DNAJ HOMOLOG SUBFAMILY C MEMBER 21"/>
    <property type="match status" value="1"/>
</dbReference>
<evidence type="ECO:0000256" key="1">
    <source>
        <dbReference type="PROSITE-ProRule" id="PRU00042"/>
    </source>
</evidence>
<name>A0AAE0J9V1_9PEZI</name>
<dbReference type="InterPro" id="IPR051964">
    <property type="entry name" value="Chaperone_stress_response"/>
</dbReference>
<dbReference type="RefSeq" id="XP_062679079.1">
    <property type="nucleotide sequence ID" value="XM_062830699.1"/>
</dbReference>
<evidence type="ECO:0000313" key="5">
    <source>
        <dbReference type="Proteomes" id="UP001278500"/>
    </source>
</evidence>
<keyword evidence="1" id="KW-0479">Metal-binding</keyword>
<dbReference type="PANTHER" id="PTHR44029:SF1">
    <property type="entry name" value="DNAJ HOMOLOG SUBFAMILY C MEMBER 21"/>
    <property type="match status" value="1"/>
</dbReference>
<dbReference type="PROSITE" id="PS50157">
    <property type="entry name" value="ZINC_FINGER_C2H2_2"/>
    <property type="match status" value="1"/>
</dbReference>
<accession>A0AAE0J9V1</accession>
<keyword evidence="5" id="KW-1185">Reference proteome</keyword>
<comment type="caution">
    <text evidence="4">The sequence shown here is derived from an EMBL/GenBank/DDBJ whole genome shotgun (WGS) entry which is preliminary data.</text>
</comment>
<gene>
    <name evidence="4" type="ORF">B0H65DRAFT_577674</name>
</gene>
<dbReference type="EMBL" id="JAUEPP010000006">
    <property type="protein sequence ID" value="KAK3340137.1"/>
    <property type="molecule type" value="Genomic_DNA"/>
</dbReference>
<sequence>MSLRSFDPWDLKQAAAALDDPVSAKKLEPTIDPSLTYLGCELTFSERRYLFYHLAKNPDHYRDLMPGERPIDDDFFDPFGFGALFDRQEEKYKRSCMFCNDDFDSRDALFEHLEESGHAVDKGTRRRAPGYKRPEVCKKRDRSEHPHRKYRLVLQEQRRRQELQRRAAELKRKEELQKQQEEEEEQLLKLKREEEVKRRQEEFIKHQQQQKRQRELDEAEAEAKQRQEAQQRQAKRIKTNAGFVCRVCAGSFDTRSQLFSHIKKAKHRAPRD</sequence>
<reference evidence="4" key="1">
    <citation type="journal article" date="2023" name="Mol. Phylogenet. Evol.">
        <title>Genome-scale phylogeny and comparative genomics of the fungal order Sordariales.</title>
        <authorList>
            <person name="Hensen N."/>
            <person name="Bonometti L."/>
            <person name="Westerberg I."/>
            <person name="Brannstrom I.O."/>
            <person name="Guillou S."/>
            <person name="Cros-Aarteil S."/>
            <person name="Calhoun S."/>
            <person name="Haridas S."/>
            <person name="Kuo A."/>
            <person name="Mondo S."/>
            <person name="Pangilinan J."/>
            <person name="Riley R."/>
            <person name="LaButti K."/>
            <person name="Andreopoulos B."/>
            <person name="Lipzen A."/>
            <person name="Chen C."/>
            <person name="Yan M."/>
            <person name="Daum C."/>
            <person name="Ng V."/>
            <person name="Clum A."/>
            <person name="Steindorff A."/>
            <person name="Ohm R.A."/>
            <person name="Martin F."/>
            <person name="Silar P."/>
            <person name="Natvig D.O."/>
            <person name="Lalanne C."/>
            <person name="Gautier V."/>
            <person name="Ament-Velasquez S.L."/>
            <person name="Kruys A."/>
            <person name="Hutchinson M.I."/>
            <person name="Powell A.J."/>
            <person name="Barry K."/>
            <person name="Miller A.N."/>
            <person name="Grigoriev I.V."/>
            <person name="Debuchy R."/>
            <person name="Gladieux P."/>
            <person name="Hiltunen Thoren M."/>
            <person name="Johannesson H."/>
        </authorList>
    </citation>
    <scope>NUCLEOTIDE SEQUENCE</scope>
    <source>
        <strain evidence="4">CBS 560.94</strain>
    </source>
</reference>
<evidence type="ECO:0000256" key="2">
    <source>
        <dbReference type="SAM" id="MobiDB-lite"/>
    </source>
</evidence>
<protein>
    <recommendedName>
        <fullName evidence="3">C2H2-type domain-containing protein</fullName>
    </recommendedName>
</protein>
<keyword evidence="1" id="KW-0863">Zinc-finger</keyword>
<dbReference type="AlphaFoldDB" id="A0AAE0J9V1"/>
<feature type="compositionally biased region" description="Basic and acidic residues" evidence="2">
    <location>
        <begin position="132"/>
        <end position="144"/>
    </location>
</feature>
<dbReference type="GeneID" id="87867853"/>
<dbReference type="InterPro" id="IPR013087">
    <property type="entry name" value="Znf_C2H2_type"/>
</dbReference>
<organism evidence="4 5">
    <name type="scientific">Neurospora tetraspora</name>
    <dbReference type="NCBI Taxonomy" id="94610"/>
    <lineage>
        <taxon>Eukaryota</taxon>
        <taxon>Fungi</taxon>
        <taxon>Dikarya</taxon>
        <taxon>Ascomycota</taxon>
        <taxon>Pezizomycotina</taxon>
        <taxon>Sordariomycetes</taxon>
        <taxon>Sordariomycetidae</taxon>
        <taxon>Sordariales</taxon>
        <taxon>Sordariaceae</taxon>
        <taxon>Neurospora</taxon>
    </lineage>
</organism>
<feature type="compositionally biased region" description="Basic and acidic residues" evidence="2">
    <location>
        <begin position="212"/>
        <end position="229"/>
    </location>
</feature>
<dbReference type="GO" id="GO:0008270">
    <property type="term" value="F:zinc ion binding"/>
    <property type="evidence" value="ECO:0007669"/>
    <property type="project" value="UniProtKB-KW"/>
</dbReference>
<evidence type="ECO:0000259" key="3">
    <source>
        <dbReference type="PROSITE" id="PS50157"/>
    </source>
</evidence>
<feature type="region of interest" description="Disordered" evidence="2">
    <location>
        <begin position="118"/>
        <end position="148"/>
    </location>
</feature>
<proteinExistence type="predicted"/>
<feature type="region of interest" description="Disordered" evidence="2">
    <location>
        <begin position="203"/>
        <end position="235"/>
    </location>
</feature>
<dbReference type="Proteomes" id="UP001278500">
    <property type="component" value="Unassembled WGS sequence"/>
</dbReference>
<dbReference type="PROSITE" id="PS00028">
    <property type="entry name" value="ZINC_FINGER_C2H2_1"/>
    <property type="match status" value="2"/>
</dbReference>